<evidence type="ECO:0000313" key="1">
    <source>
        <dbReference type="EMBL" id="WTT15081.1"/>
    </source>
</evidence>
<accession>A0AAU1ZUG0</accession>
<dbReference type="AlphaFoldDB" id="A0AAU1ZUG0"/>
<name>A0AAU1ZUG0_9ACTN</name>
<organism evidence="1">
    <name type="scientific">Streptomyces sp. NBC_00093</name>
    <dbReference type="NCBI Taxonomy" id="2975649"/>
    <lineage>
        <taxon>Bacteria</taxon>
        <taxon>Bacillati</taxon>
        <taxon>Actinomycetota</taxon>
        <taxon>Actinomycetes</taxon>
        <taxon>Kitasatosporales</taxon>
        <taxon>Streptomycetaceae</taxon>
        <taxon>Streptomyces</taxon>
    </lineage>
</organism>
<protein>
    <submittedName>
        <fullName evidence="1">Uncharacterized protein</fullName>
    </submittedName>
</protein>
<gene>
    <name evidence="1" type="ORF">OHA22_05855</name>
</gene>
<reference evidence="1" key="1">
    <citation type="submission" date="2022-10" db="EMBL/GenBank/DDBJ databases">
        <title>The complete genomes of actinobacterial strains from the NBC collection.</title>
        <authorList>
            <person name="Joergensen T.S."/>
            <person name="Alvarez Arevalo M."/>
            <person name="Sterndorff E.B."/>
            <person name="Faurdal D."/>
            <person name="Vuksanovic O."/>
            <person name="Mourched A.-S."/>
            <person name="Charusanti P."/>
            <person name="Shaw S."/>
            <person name="Blin K."/>
            <person name="Weber T."/>
        </authorList>
    </citation>
    <scope>NUCLEOTIDE SEQUENCE</scope>
    <source>
        <strain evidence="1">NBC_00093</strain>
    </source>
</reference>
<sequence>MPTAPLRASGGQAGPPEARECWAPVAPWREGLAALRRHPEADVRDAALDEVTAYE</sequence>
<dbReference type="EMBL" id="CP108222">
    <property type="protein sequence ID" value="WTT15081.1"/>
    <property type="molecule type" value="Genomic_DNA"/>
</dbReference>
<proteinExistence type="predicted"/>